<dbReference type="AlphaFoldDB" id="A0A0A9FL97"/>
<dbReference type="InterPro" id="IPR053781">
    <property type="entry name" value="F-box_AtFBL13-like"/>
</dbReference>
<evidence type="ECO:0000259" key="1">
    <source>
        <dbReference type="PROSITE" id="PS50181"/>
    </source>
</evidence>
<dbReference type="Gene3D" id="1.20.1280.50">
    <property type="match status" value="1"/>
</dbReference>
<proteinExistence type="predicted"/>
<dbReference type="InterPro" id="IPR001810">
    <property type="entry name" value="F-box_dom"/>
</dbReference>
<evidence type="ECO:0000313" key="2">
    <source>
        <dbReference type="EMBL" id="JAE12014.1"/>
    </source>
</evidence>
<organism evidence="2">
    <name type="scientific">Arundo donax</name>
    <name type="common">Giant reed</name>
    <name type="synonym">Donax arundinaceus</name>
    <dbReference type="NCBI Taxonomy" id="35708"/>
    <lineage>
        <taxon>Eukaryota</taxon>
        <taxon>Viridiplantae</taxon>
        <taxon>Streptophyta</taxon>
        <taxon>Embryophyta</taxon>
        <taxon>Tracheophyta</taxon>
        <taxon>Spermatophyta</taxon>
        <taxon>Magnoliopsida</taxon>
        <taxon>Liliopsida</taxon>
        <taxon>Poales</taxon>
        <taxon>Poaceae</taxon>
        <taxon>PACMAD clade</taxon>
        <taxon>Arundinoideae</taxon>
        <taxon>Arundineae</taxon>
        <taxon>Arundo</taxon>
    </lineage>
</organism>
<sequence length="424" mass="47596">MAPLTRQRKKALAAAAGVAVPLIGTGGRLSALPDDVLRRILGFLPAQDAVRTCVLGWQWRDLWKSASGLRIWCDGEGEKSVEDISEFVHELLLARGSSALEACELRVFDFDEDDVPNVNSWIRYVVMRSVQVLWLNFYRHSNHIDPWFHLDDLPLVSQHLTRLQLSVLQLNDSFLDFSSCSVLEDLEIDYCELSSVNRISSQSLKSLSIISQCSFGYTSRTQIYVPNLISLRMEVGFGRTPVLERMPSLMEAVVKIDSCYDSCGDGDGSGDCDIEDCEVCYGIDGDADNCVVLQSLSEAKDLVLLTNAETFIFRRDLKWCPTFSNLKTLLLDEYWCVPGDLSALACILQHSPVLEKLTLQLFCKGPKSKVEIKGSPDPTERSSAICEHLKIVEIKCEVLDEGVQNALKFLTKLNIYSYTFHFEQ</sequence>
<dbReference type="Pfam" id="PF00646">
    <property type="entry name" value="F-box"/>
    <property type="match status" value="1"/>
</dbReference>
<dbReference type="PROSITE" id="PS50181">
    <property type="entry name" value="FBOX"/>
    <property type="match status" value="1"/>
</dbReference>
<reference evidence="2" key="2">
    <citation type="journal article" date="2015" name="Data Brief">
        <title>Shoot transcriptome of the giant reed, Arundo donax.</title>
        <authorList>
            <person name="Barrero R.A."/>
            <person name="Guerrero F.D."/>
            <person name="Moolhuijzen P."/>
            <person name="Goolsby J.A."/>
            <person name="Tidwell J."/>
            <person name="Bellgard S.E."/>
            <person name="Bellgard M.I."/>
        </authorList>
    </citation>
    <scope>NUCLEOTIDE SEQUENCE</scope>
    <source>
        <tissue evidence="2">Shoot tissue taken approximately 20 cm above the soil surface</tissue>
    </source>
</reference>
<accession>A0A0A9FL97</accession>
<dbReference type="InterPro" id="IPR053197">
    <property type="entry name" value="F-box_SCFL_complex_component"/>
</dbReference>
<dbReference type="PANTHER" id="PTHR34223">
    <property type="entry name" value="OS11G0201299 PROTEIN"/>
    <property type="match status" value="1"/>
</dbReference>
<dbReference type="PANTHER" id="PTHR34223:SF107">
    <property type="entry name" value="F-BOX DOMAIN-CONTAINING PROTEIN"/>
    <property type="match status" value="1"/>
</dbReference>
<feature type="domain" description="F-box" evidence="1">
    <location>
        <begin position="26"/>
        <end position="75"/>
    </location>
</feature>
<reference evidence="2" key="1">
    <citation type="submission" date="2014-09" db="EMBL/GenBank/DDBJ databases">
        <authorList>
            <person name="Magalhaes I.L.F."/>
            <person name="Oliveira U."/>
            <person name="Santos F.R."/>
            <person name="Vidigal T.H.D.A."/>
            <person name="Brescovit A.D."/>
            <person name="Santos A.J."/>
        </authorList>
    </citation>
    <scope>NUCLEOTIDE SEQUENCE</scope>
    <source>
        <tissue evidence="2">Shoot tissue taken approximately 20 cm above the soil surface</tissue>
    </source>
</reference>
<dbReference type="SUPFAM" id="SSF81383">
    <property type="entry name" value="F-box domain"/>
    <property type="match status" value="1"/>
</dbReference>
<dbReference type="EMBL" id="GBRH01185882">
    <property type="protein sequence ID" value="JAE12014.1"/>
    <property type="molecule type" value="Transcribed_RNA"/>
</dbReference>
<protein>
    <recommendedName>
        <fullName evidence="1">F-box domain-containing protein</fullName>
    </recommendedName>
</protein>
<dbReference type="CDD" id="cd22160">
    <property type="entry name" value="F-box_AtFBL13-like"/>
    <property type="match status" value="1"/>
</dbReference>
<name>A0A0A9FL97_ARUDO</name>
<dbReference type="SUPFAM" id="SSF52047">
    <property type="entry name" value="RNI-like"/>
    <property type="match status" value="1"/>
</dbReference>
<dbReference type="InterPro" id="IPR036047">
    <property type="entry name" value="F-box-like_dom_sf"/>
</dbReference>